<dbReference type="InterPro" id="IPR045030">
    <property type="entry name" value="LYSM1-4"/>
</dbReference>
<dbReference type="CDD" id="cd00118">
    <property type="entry name" value="LysM"/>
    <property type="match status" value="1"/>
</dbReference>
<dbReference type="PANTHER" id="PTHR20932:SF55">
    <property type="entry name" value="LYSM DOMAIN-CONTAINING PROTEIN"/>
    <property type="match status" value="1"/>
</dbReference>
<gene>
    <name evidence="3" type="ORF">DCAR_002577</name>
    <name evidence="4" type="ORF">DCAR_0102693</name>
</gene>
<dbReference type="SUPFAM" id="SSF54106">
    <property type="entry name" value="LysM domain"/>
    <property type="match status" value="1"/>
</dbReference>
<evidence type="ECO:0000313" key="4">
    <source>
        <dbReference type="EMBL" id="WOG83517.1"/>
    </source>
</evidence>
<dbReference type="InterPro" id="IPR036779">
    <property type="entry name" value="LysM_dom_sf"/>
</dbReference>
<accession>A0A166H7Y3</accession>
<reference evidence="3" key="1">
    <citation type="journal article" date="2016" name="Nat. Genet.">
        <title>A high-quality carrot genome assembly provides new insights into carotenoid accumulation and asterid genome evolution.</title>
        <authorList>
            <person name="Iorizzo M."/>
            <person name="Ellison S."/>
            <person name="Senalik D."/>
            <person name="Zeng P."/>
            <person name="Satapoomin P."/>
            <person name="Huang J."/>
            <person name="Bowman M."/>
            <person name="Iovene M."/>
            <person name="Sanseverino W."/>
            <person name="Cavagnaro P."/>
            <person name="Yildiz M."/>
            <person name="Macko-Podgorni A."/>
            <person name="Moranska E."/>
            <person name="Grzebelus E."/>
            <person name="Grzebelus D."/>
            <person name="Ashrafi H."/>
            <person name="Zheng Z."/>
            <person name="Cheng S."/>
            <person name="Spooner D."/>
            <person name="Van Deynze A."/>
            <person name="Simon P."/>
        </authorList>
    </citation>
    <scope>NUCLEOTIDE SEQUENCE [LARGE SCALE GENOMIC DNA]</scope>
    <source>
        <tissue evidence="3">Leaf</tissue>
    </source>
</reference>
<dbReference type="EMBL" id="LNRQ01000001">
    <property type="protein sequence ID" value="KZN09921.1"/>
    <property type="molecule type" value="Genomic_DNA"/>
</dbReference>
<protein>
    <recommendedName>
        <fullName evidence="2">LysM domain-containing protein</fullName>
    </recommendedName>
</protein>
<dbReference type="PROSITE" id="PS51782">
    <property type="entry name" value="LYSM"/>
    <property type="match status" value="1"/>
</dbReference>
<dbReference type="Gramene" id="KZN09921">
    <property type="protein sequence ID" value="KZN09921"/>
    <property type="gene ID" value="DCAR_002577"/>
</dbReference>
<dbReference type="Pfam" id="PF01476">
    <property type="entry name" value="LysM"/>
    <property type="match status" value="1"/>
</dbReference>
<dbReference type="InterPro" id="IPR018392">
    <property type="entry name" value="LysM"/>
</dbReference>
<dbReference type="EMBL" id="CP093343">
    <property type="protein sequence ID" value="WOG83517.1"/>
    <property type="molecule type" value="Genomic_DNA"/>
</dbReference>
<reference evidence="4" key="2">
    <citation type="submission" date="2022-03" db="EMBL/GenBank/DDBJ databases">
        <title>Draft title - Genomic analysis of global carrot germplasm unveils the trajectory of domestication and the origin of high carotenoid orange carrot.</title>
        <authorList>
            <person name="Iorizzo M."/>
            <person name="Ellison S."/>
            <person name="Senalik D."/>
            <person name="Macko-Podgorni A."/>
            <person name="Grzebelus D."/>
            <person name="Bostan H."/>
            <person name="Rolling W."/>
            <person name="Curaba J."/>
            <person name="Simon P."/>
        </authorList>
    </citation>
    <scope>NUCLEOTIDE SEQUENCE</scope>
    <source>
        <tissue evidence="4">Leaf</tissue>
    </source>
</reference>
<evidence type="ECO:0000259" key="2">
    <source>
        <dbReference type="PROSITE" id="PS51782"/>
    </source>
</evidence>
<proteinExistence type="predicted"/>
<feature type="region of interest" description="Disordered" evidence="1">
    <location>
        <begin position="119"/>
        <end position="157"/>
    </location>
</feature>
<dbReference type="KEGG" id="dcr:108226160"/>
<evidence type="ECO:0000313" key="5">
    <source>
        <dbReference type="Proteomes" id="UP000077755"/>
    </source>
</evidence>
<dbReference type="OrthoDB" id="538216at2759"/>
<dbReference type="OMA" id="PEYSNGK"/>
<evidence type="ECO:0000313" key="3">
    <source>
        <dbReference type="EMBL" id="KZN09921.1"/>
    </source>
</evidence>
<dbReference type="AlphaFoldDB" id="A0A166H7Y3"/>
<feature type="compositionally biased region" description="Polar residues" evidence="1">
    <location>
        <begin position="126"/>
        <end position="141"/>
    </location>
</feature>
<sequence length="401" mass="42577">MESDWRIGVENHRFSSVIESPARVFQISSPANSSASVSPANSSASFSSACSPFNGNGSVAVGVGVGGSNYIEHRVSKFDTLAGVAIKYGVEVADIKKINGLVTDIQMFARKTLYIPLPGRHPPSPIMTNGFDQQGTSSSEQTPPPKRRQSDFFDSFQSLKLTSSPKRRVSPAMNSLQGYYGLRPPDHKATAEGCELAVYQNGGSHHLADGQLGKPSPHMNPPLSIHRKSRSVADNLKLENGGLAKGVSDSAAGETDSDNWIGNLVRRRQKSEADVNSRAPEMLLKGDASNGGFSKITSKGLALRPKAASRSTSGVDGETGVQSSVSTAVGEFSLIDSLTGVKKSSSTPSFQDSDSSPSIWSTVNWTLKPDLQALSTVAITRPIFDGLPKPISSRKNKTALD</sequence>
<dbReference type="Gene3D" id="3.10.350.10">
    <property type="entry name" value="LysM domain"/>
    <property type="match status" value="1"/>
</dbReference>
<organism evidence="3">
    <name type="scientific">Daucus carota subsp. sativus</name>
    <name type="common">Carrot</name>
    <dbReference type="NCBI Taxonomy" id="79200"/>
    <lineage>
        <taxon>Eukaryota</taxon>
        <taxon>Viridiplantae</taxon>
        <taxon>Streptophyta</taxon>
        <taxon>Embryophyta</taxon>
        <taxon>Tracheophyta</taxon>
        <taxon>Spermatophyta</taxon>
        <taxon>Magnoliopsida</taxon>
        <taxon>eudicotyledons</taxon>
        <taxon>Gunneridae</taxon>
        <taxon>Pentapetalae</taxon>
        <taxon>asterids</taxon>
        <taxon>campanulids</taxon>
        <taxon>Apiales</taxon>
        <taxon>Apiaceae</taxon>
        <taxon>Apioideae</taxon>
        <taxon>Scandiceae</taxon>
        <taxon>Daucinae</taxon>
        <taxon>Daucus</taxon>
        <taxon>Daucus sect. Daucus</taxon>
    </lineage>
</organism>
<dbReference type="Proteomes" id="UP000077755">
    <property type="component" value="Chromosome 1"/>
</dbReference>
<dbReference type="PANTHER" id="PTHR20932">
    <property type="entry name" value="LYSM AND PUTATIVE PEPTIDOGLYCAN-BINDING DOMAIN-CONTAINING PROTEIN"/>
    <property type="match status" value="1"/>
</dbReference>
<name>A0A166H7Y3_DAUCS</name>
<dbReference type="SMART" id="SM00257">
    <property type="entry name" value="LysM"/>
    <property type="match status" value="1"/>
</dbReference>
<evidence type="ECO:0000256" key="1">
    <source>
        <dbReference type="SAM" id="MobiDB-lite"/>
    </source>
</evidence>
<feature type="domain" description="LysM" evidence="2">
    <location>
        <begin position="71"/>
        <end position="115"/>
    </location>
</feature>
<feature type="region of interest" description="Disordered" evidence="1">
    <location>
        <begin position="205"/>
        <end position="225"/>
    </location>
</feature>
<keyword evidence="5" id="KW-1185">Reference proteome</keyword>